<dbReference type="RefSeq" id="WP_025706330.1">
    <property type="nucleotide sequence ID" value="NZ_CP009287.1"/>
</dbReference>
<evidence type="ECO:0000313" key="1">
    <source>
        <dbReference type="EMBL" id="AIQ70360.1"/>
    </source>
</evidence>
<name>A0A089MDC2_9BACL</name>
<dbReference type="HOGENOM" id="CLU_2899854_0_0_9"/>
<reference evidence="1 2" key="1">
    <citation type="submission" date="2014-08" db="EMBL/GenBank/DDBJ databases">
        <title>Comparative genomics of the Paenibacillus odorifer group.</title>
        <authorList>
            <person name="den Bakker H.C."/>
            <person name="Tsai Y.-C."/>
            <person name="Martin N."/>
            <person name="Korlach J."/>
            <person name="Wiedmann M."/>
        </authorList>
    </citation>
    <scope>NUCLEOTIDE SEQUENCE [LARGE SCALE GENOMIC DNA]</scope>
    <source>
        <strain evidence="1 2">DSM 15220</strain>
    </source>
</reference>
<dbReference type="STRING" id="189425.PGRAT_24050"/>
<dbReference type="OrthoDB" id="2665343at2"/>
<dbReference type="EMBL" id="CP009287">
    <property type="protein sequence ID" value="AIQ70360.1"/>
    <property type="molecule type" value="Genomic_DNA"/>
</dbReference>
<sequence length="62" mass="7187">MEENQGAKEEIPELEKLIKEKIRLAKKLGITGEDASPVGGYELTDEFKRMKEIDLRLWELVK</sequence>
<keyword evidence="2" id="KW-1185">Reference proteome</keyword>
<evidence type="ECO:0000313" key="2">
    <source>
        <dbReference type="Proteomes" id="UP000029500"/>
    </source>
</evidence>
<dbReference type="AlphaFoldDB" id="A0A089MDC2"/>
<accession>A0A089MDC2</accession>
<dbReference type="Proteomes" id="UP000029500">
    <property type="component" value="Chromosome"/>
</dbReference>
<gene>
    <name evidence="1" type="ORF">PGRAT_24050</name>
</gene>
<dbReference type="KEGG" id="pgm:PGRAT_24050"/>
<proteinExistence type="predicted"/>
<protein>
    <submittedName>
        <fullName evidence="1">Uncharacterized protein</fullName>
    </submittedName>
</protein>
<organism evidence="1 2">
    <name type="scientific">Paenibacillus graminis</name>
    <dbReference type="NCBI Taxonomy" id="189425"/>
    <lineage>
        <taxon>Bacteria</taxon>
        <taxon>Bacillati</taxon>
        <taxon>Bacillota</taxon>
        <taxon>Bacilli</taxon>
        <taxon>Bacillales</taxon>
        <taxon>Paenibacillaceae</taxon>
        <taxon>Paenibacillus</taxon>
    </lineage>
</organism>